<evidence type="ECO:0000313" key="4">
    <source>
        <dbReference type="Proteomes" id="UP000176850"/>
    </source>
</evidence>
<dbReference type="SUPFAM" id="SSF64182">
    <property type="entry name" value="DHH phosphoesterases"/>
    <property type="match status" value="1"/>
</dbReference>
<reference evidence="3 4" key="1">
    <citation type="journal article" date="2016" name="Nat. Commun.">
        <title>Thousands of microbial genomes shed light on interconnected biogeochemical processes in an aquifer system.</title>
        <authorList>
            <person name="Anantharaman K."/>
            <person name="Brown C.T."/>
            <person name="Hug L.A."/>
            <person name="Sharon I."/>
            <person name="Castelle C.J."/>
            <person name="Probst A.J."/>
            <person name="Thomas B.C."/>
            <person name="Singh A."/>
            <person name="Wilkins M.J."/>
            <person name="Karaoz U."/>
            <person name="Brodie E.L."/>
            <person name="Williams K.H."/>
            <person name="Hubbard S.S."/>
            <person name="Banfield J.F."/>
        </authorList>
    </citation>
    <scope>NUCLEOTIDE SEQUENCE [LARGE SCALE GENOMIC DNA]</scope>
</reference>
<protein>
    <recommendedName>
        <fullName evidence="2">DDH domain-containing protein</fullName>
    </recommendedName>
</protein>
<dbReference type="InterPro" id="IPR001667">
    <property type="entry name" value="DDH_dom"/>
</dbReference>
<dbReference type="EMBL" id="MFZH01000020">
    <property type="protein sequence ID" value="OGK18972.1"/>
    <property type="molecule type" value="Genomic_DNA"/>
</dbReference>
<name>A0A1F7GK72_9BACT</name>
<dbReference type="InterPro" id="IPR051319">
    <property type="entry name" value="Oligoribo/pAp-PDE_c-di-AMP_PDE"/>
</dbReference>
<evidence type="ECO:0000256" key="1">
    <source>
        <dbReference type="SAM" id="MobiDB-lite"/>
    </source>
</evidence>
<dbReference type="AlphaFoldDB" id="A0A1F7GK72"/>
<dbReference type="InterPro" id="IPR038763">
    <property type="entry name" value="DHH_sf"/>
</dbReference>
<gene>
    <name evidence="3" type="ORF">A2799_04090</name>
</gene>
<evidence type="ECO:0000259" key="2">
    <source>
        <dbReference type="Pfam" id="PF01368"/>
    </source>
</evidence>
<accession>A0A1F7GK72</accession>
<feature type="compositionally biased region" description="Basic and acidic residues" evidence="1">
    <location>
        <begin position="314"/>
        <end position="323"/>
    </location>
</feature>
<dbReference type="Pfam" id="PF01368">
    <property type="entry name" value="DHH"/>
    <property type="match status" value="1"/>
</dbReference>
<proteinExistence type="predicted"/>
<feature type="domain" description="DDH" evidence="2">
    <location>
        <begin position="27"/>
        <end position="213"/>
    </location>
</feature>
<sequence length="341" mass="36764">MNNDGLMSKVQQLLETKMVFSIALPANPSIDALAAATSLYMGLVKMGKGASIACSTPIDPTSGLVGLDKVQRELVSVGDNLVVSFPYVDGAIDKITYTIEGNVFNLVIAPKEGHPKLDPQKVNYSYKGGKSEVIIVIDAPTLGVLGDLYTNQQDAYTGVEIINLDRHLTNASFGSVNIVEKQRSSTSEIVFNLLKALSFGIDKDIATNLYAGILSATNNFTSYSVNADTFEASAQLLKLGALKKSAFRPSPQSMTTGAPYMPQPMPSMPRSVPIQMPQVQEVQPSPQINEIVPDEEELVPSLPKEDLNTGPETVENKEVQSNETTAKEWLKPKIFKSGGLV</sequence>
<feature type="region of interest" description="Disordered" evidence="1">
    <location>
        <begin position="301"/>
        <end position="323"/>
    </location>
</feature>
<dbReference type="Proteomes" id="UP000176850">
    <property type="component" value="Unassembled WGS sequence"/>
</dbReference>
<organism evidence="3 4">
    <name type="scientific">Candidatus Roizmanbacteria bacterium RIFCSPHIGHO2_01_FULL_39_24</name>
    <dbReference type="NCBI Taxonomy" id="1802032"/>
    <lineage>
        <taxon>Bacteria</taxon>
        <taxon>Candidatus Roizmaniibacteriota</taxon>
    </lineage>
</organism>
<dbReference type="Gene3D" id="3.90.1640.10">
    <property type="entry name" value="inorganic pyrophosphatase (n-terminal core)"/>
    <property type="match status" value="1"/>
</dbReference>
<dbReference type="PANTHER" id="PTHR47618:SF1">
    <property type="entry name" value="BIFUNCTIONAL OLIGORIBONUCLEASE AND PAP PHOSPHATASE NRNA"/>
    <property type="match status" value="1"/>
</dbReference>
<evidence type="ECO:0000313" key="3">
    <source>
        <dbReference type="EMBL" id="OGK18972.1"/>
    </source>
</evidence>
<dbReference type="PANTHER" id="PTHR47618">
    <property type="entry name" value="BIFUNCTIONAL OLIGORIBONUCLEASE AND PAP PHOSPHATASE NRNA"/>
    <property type="match status" value="1"/>
</dbReference>
<comment type="caution">
    <text evidence="3">The sequence shown here is derived from an EMBL/GenBank/DDBJ whole genome shotgun (WGS) entry which is preliminary data.</text>
</comment>